<protein>
    <submittedName>
        <fullName evidence="1">Uncharacterized protein</fullName>
    </submittedName>
</protein>
<evidence type="ECO:0000313" key="2">
    <source>
        <dbReference type="Proteomes" id="UP000288805"/>
    </source>
</evidence>
<organism evidence="1 2">
    <name type="scientific">Vitis vinifera</name>
    <name type="common">Grape</name>
    <dbReference type="NCBI Taxonomy" id="29760"/>
    <lineage>
        <taxon>Eukaryota</taxon>
        <taxon>Viridiplantae</taxon>
        <taxon>Streptophyta</taxon>
        <taxon>Embryophyta</taxon>
        <taxon>Tracheophyta</taxon>
        <taxon>Spermatophyta</taxon>
        <taxon>Magnoliopsida</taxon>
        <taxon>eudicotyledons</taxon>
        <taxon>Gunneridae</taxon>
        <taxon>Pentapetalae</taxon>
        <taxon>rosids</taxon>
        <taxon>Vitales</taxon>
        <taxon>Vitaceae</taxon>
        <taxon>Viteae</taxon>
        <taxon>Vitis</taxon>
    </lineage>
</organism>
<reference evidence="1 2" key="1">
    <citation type="journal article" date="2018" name="PLoS Genet.">
        <title>Population sequencing reveals clonal diversity and ancestral inbreeding in the grapevine cultivar Chardonnay.</title>
        <authorList>
            <person name="Roach M.J."/>
            <person name="Johnson D.L."/>
            <person name="Bohlmann J."/>
            <person name="van Vuuren H.J."/>
            <person name="Jones S.J."/>
            <person name="Pretorius I.S."/>
            <person name="Schmidt S.A."/>
            <person name="Borneman A.R."/>
        </authorList>
    </citation>
    <scope>NUCLEOTIDE SEQUENCE [LARGE SCALE GENOMIC DNA]</scope>
    <source>
        <strain evidence="2">cv. Chardonnay</strain>
        <tissue evidence="1">Leaf</tissue>
    </source>
</reference>
<sequence length="64" mass="7764">MGGERIPLQKKNPLRRKHRLFSKFECIRNDAHQRRRSLVYSQILQSYDDVRIRTNALERPRVES</sequence>
<dbReference type="Proteomes" id="UP000288805">
    <property type="component" value="Unassembled WGS sequence"/>
</dbReference>
<comment type="caution">
    <text evidence="1">The sequence shown here is derived from an EMBL/GenBank/DDBJ whole genome shotgun (WGS) entry which is preliminary data.</text>
</comment>
<dbReference type="AlphaFoldDB" id="A0A438G8M2"/>
<name>A0A438G8M2_VITVI</name>
<evidence type="ECO:0000313" key="1">
    <source>
        <dbReference type="EMBL" id="RVW68565.1"/>
    </source>
</evidence>
<proteinExistence type="predicted"/>
<gene>
    <name evidence="1" type="ORF">CK203_064496</name>
</gene>
<accession>A0A438G8M2</accession>
<dbReference type="EMBL" id="QGNW01000528">
    <property type="protein sequence ID" value="RVW68565.1"/>
    <property type="molecule type" value="Genomic_DNA"/>
</dbReference>